<dbReference type="EMBL" id="MWSK01000001">
    <property type="protein sequence ID" value="OXS80176.1"/>
    <property type="molecule type" value="Genomic_DNA"/>
</dbReference>
<dbReference type="EMBL" id="FTLX01000001">
    <property type="protein sequence ID" value="SIP96889.1"/>
    <property type="molecule type" value="Genomic_DNA"/>
</dbReference>
<evidence type="ECO:0000259" key="1">
    <source>
        <dbReference type="Pfam" id="PF12706"/>
    </source>
</evidence>
<keyword evidence="5" id="KW-1185">Reference proteome</keyword>
<dbReference type="InterPro" id="IPR001279">
    <property type="entry name" value="Metallo-B-lactamas"/>
</dbReference>
<protein>
    <submittedName>
        <fullName evidence="3">L-ascorbate metabolism protein UlaG, beta-lactamase superfamily</fullName>
    </submittedName>
</protein>
<feature type="domain" description="Metallo-beta-lactamase" evidence="1">
    <location>
        <begin position="48"/>
        <end position="243"/>
    </location>
</feature>
<reference evidence="3 4" key="1">
    <citation type="submission" date="2017-01" db="EMBL/GenBank/DDBJ databases">
        <authorList>
            <person name="Mah S.A."/>
            <person name="Swanson W.J."/>
            <person name="Moy G.W."/>
            <person name="Vacquier V.D."/>
        </authorList>
    </citation>
    <scope>NUCLEOTIDE SEQUENCE [LARGE SCALE GENOMIC DNA]</scope>
    <source>
        <strain evidence="3 4">NIO-1016</strain>
    </source>
</reference>
<reference evidence="2" key="3">
    <citation type="submission" date="2017-03" db="EMBL/GenBank/DDBJ databases">
        <authorList>
            <person name="Dastager S.G."/>
            <person name="Neurgaonkar P.S."/>
            <person name="Dharne M.S."/>
        </authorList>
    </citation>
    <scope>NUCLEOTIDE SEQUENCE</scope>
    <source>
        <strain evidence="2">DSM 25145</strain>
    </source>
</reference>
<dbReference type="Proteomes" id="UP000186385">
    <property type="component" value="Unassembled WGS sequence"/>
</dbReference>
<gene>
    <name evidence="2" type="ORF">B1B05_01470</name>
    <name evidence="3" type="ORF">SAMN05443094_101311</name>
</gene>
<evidence type="ECO:0000313" key="2">
    <source>
        <dbReference type="EMBL" id="OXS80176.1"/>
    </source>
</evidence>
<dbReference type="Gene3D" id="3.60.15.10">
    <property type="entry name" value="Ribonuclease Z/Hydroxyacylglutathione hydrolase-like"/>
    <property type="match status" value="1"/>
</dbReference>
<name>A0A1N6NXS1_9BACI</name>
<dbReference type="OrthoDB" id="9800061at2"/>
<dbReference type="Pfam" id="PF12706">
    <property type="entry name" value="Lactamase_B_2"/>
    <property type="match status" value="1"/>
</dbReference>
<evidence type="ECO:0000313" key="3">
    <source>
        <dbReference type="EMBL" id="SIP96889.1"/>
    </source>
</evidence>
<accession>A0A1N6NXS1</accession>
<proteinExistence type="predicted"/>
<dbReference type="SUPFAM" id="SSF56281">
    <property type="entry name" value="Metallo-hydrolase/oxidoreductase"/>
    <property type="match status" value="1"/>
</dbReference>
<evidence type="ECO:0000313" key="5">
    <source>
        <dbReference type="Proteomes" id="UP000215545"/>
    </source>
</evidence>
<evidence type="ECO:0000313" key="4">
    <source>
        <dbReference type="Proteomes" id="UP000186385"/>
    </source>
</evidence>
<dbReference type="InterPro" id="IPR050114">
    <property type="entry name" value="UPF0173_UPF0282_UlaG_hydrolase"/>
</dbReference>
<dbReference type="InterPro" id="IPR036866">
    <property type="entry name" value="RibonucZ/Hydroxyglut_hydro"/>
</dbReference>
<dbReference type="STRING" id="1017273.SAMN05443094_101311"/>
<dbReference type="RefSeq" id="WP_045849512.1">
    <property type="nucleotide sequence ID" value="NZ_FTLX01000001.1"/>
</dbReference>
<sequence>MKRNNRNCRSGENLIEEMNQTAVPHGGVAVWHLGQASVALKTRDVMFYIDPYLSDSLNEGGAWPRKFDPPLQPEGVTNAGYVLITHDHGDHLDPVSLRGIESASPNARFICPAPAVERLQSLGIPDQRIIEARAGEWVHDAGVSVLPVACQHEEFSVDENGDHAYLGYIVKTDGILFYHAGDTILHSELIEALQPFSIDLAFLPINGRDYSRAEKGIAGNMGFREAADLTEAVQMDLVIPIHYDLFPFNADNPAYFVDYLYAHYPGQCFKMMVPGERILHLGSGVNSR</sequence>
<dbReference type="AlphaFoldDB" id="A0A1N6NXS1"/>
<reference evidence="5" key="2">
    <citation type="submission" date="2017-03" db="EMBL/GenBank/DDBJ databases">
        <title>Bacillus sp. V-88(T) DSM27956, whole genome shotgun sequencing project.</title>
        <authorList>
            <person name="Dastager S.G."/>
            <person name="Neurgaonkar P.S."/>
            <person name="Dharne M.S."/>
        </authorList>
    </citation>
    <scope>NUCLEOTIDE SEQUENCE [LARGE SCALE GENOMIC DNA]</scope>
    <source>
        <strain evidence="5">DSM 25145</strain>
    </source>
</reference>
<organism evidence="3 4">
    <name type="scientific">Domibacillus enclensis</name>
    <dbReference type="NCBI Taxonomy" id="1017273"/>
    <lineage>
        <taxon>Bacteria</taxon>
        <taxon>Bacillati</taxon>
        <taxon>Bacillota</taxon>
        <taxon>Bacilli</taxon>
        <taxon>Bacillales</taxon>
        <taxon>Bacillaceae</taxon>
        <taxon>Domibacillus</taxon>
    </lineage>
</organism>
<dbReference type="PANTHER" id="PTHR43546">
    <property type="entry name" value="UPF0173 METAL-DEPENDENT HYDROLASE MJ1163-RELATED"/>
    <property type="match status" value="1"/>
</dbReference>
<dbReference type="Proteomes" id="UP000215545">
    <property type="component" value="Unassembled WGS sequence"/>
</dbReference>